<dbReference type="EC" id="3.2.1.23" evidence="3"/>
<dbReference type="InterPro" id="IPR001944">
    <property type="entry name" value="Glycoside_Hdrlase_35"/>
</dbReference>
<organism evidence="9 10">
    <name type="scientific">Clostridium felsineum</name>
    <dbReference type="NCBI Taxonomy" id="36839"/>
    <lineage>
        <taxon>Bacteria</taxon>
        <taxon>Bacillati</taxon>
        <taxon>Bacillota</taxon>
        <taxon>Clostridia</taxon>
        <taxon>Eubacteriales</taxon>
        <taxon>Clostridiaceae</taxon>
        <taxon>Clostridium</taxon>
    </lineage>
</organism>
<dbReference type="EMBL" id="CP096984">
    <property type="protein sequence ID" value="URZ13974.1"/>
    <property type="molecule type" value="Genomic_DNA"/>
</dbReference>
<keyword evidence="7" id="KW-0326">Glycosidase</keyword>
<evidence type="ECO:0000256" key="6">
    <source>
        <dbReference type="ARBA" id="ARBA00023180"/>
    </source>
</evidence>
<dbReference type="SUPFAM" id="SSF51445">
    <property type="entry name" value="(Trans)glycosidases"/>
    <property type="match status" value="1"/>
</dbReference>
<keyword evidence="10" id="KW-1185">Reference proteome</keyword>
<evidence type="ECO:0000256" key="7">
    <source>
        <dbReference type="ARBA" id="ARBA00023295"/>
    </source>
</evidence>
<dbReference type="Gene3D" id="2.60.120.260">
    <property type="entry name" value="Galactose-binding domain-like"/>
    <property type="match status" value="2"/>
</dbReference>
<comment type="catalytic activity">
    <reaction evidence="1">
        <text>Hydrolysis of terminal non-reducing beta-D-galactose residues in beta-D-galactosides.</text>
        <dbReference type="EC" id="3.2.1.23"/>
    </reaction>
</comment>
<accession>A0A1S8LJQ4</accession>
<dbReference type="InterPro" id="IPR031330">
    <property type="entry name" value="Gly_Hdrlase_35_cat"/>
</dbReference>
<evidence type="ECO:0000256" key="2">
    <source>
        <dbReference type="ARBA" id="ARBA00009809"/>
    </source>
</evidence>
<dbReference type="SUPFAM" id="SSF49785">
    <property type="entry name" value="Galactose-binding domain-like"/>
    <property type="match status" value="2"/>
</dbReference>
<evidence type="ECO:0000313" key="10">
    <source>
        <dbReference type="Proteomes" id="UP000190951"/>
    </source>
</evidence>
<dbReference type="PANTHER" id="PTHR23421">
    <property type="entry name" value="BETA-GALACTOSIDASE RELATED"/>
    <property type="match status" value="1"/>
</dbReference>
<keyword evidence="9" id="KW-0614">Plasmid</keyword>
<evidence type="ECO:0000256" key="8">
    <source>
        <dbReference type="RuleBase" id="RU003679"/>
    </source>
</evidence>
<dbReference type="Pfam" id="PF13363">
    <property type="entry name" value="BetaGal_dom3"/>
    <property type="match status" value="1"/>
</dbReference>
<dbReference type="InterPro" id="IPR036833">
    <property type="entry name" value="BetaGal_dom3_sf"/>
</dbReference>
<reference evidence="9 10" key="1">
    <citation type="submission" date="2022-04" db="EMBL/GenBank/DDBJ databases">
        <title>Genome sequence of C. roseum typestrain.</title>
        <authorList>
            <person name="Poehlein A."/>
            <person name="Schoch T."/>
            <person name="Duerre P."/>
            <person name="Daniel R."/>
        </authorList>
    </citation>
    <scope>NUCLEOTIDE SEQUENCE [LARGE SCALE GENOMIC DNA]</scope>
    <source>
        <strain evidence="9 10">DSM 7320</strain>
        <plasmid evidence="9 10">p330</plasmid>
    </source>
</reference>
<dbReference type="Proteomes" id="UP000190951">
    <property type="component" value="Plasmid p330"/>
</dbReference>
<geneLocation type="plasmid" evidence="9 10">
    <name>p330</name>
</geneLocation>
<dbReference type="Pfam" id="PF13364">
    <property type="entry name" value="BetaGal_ABD2"/>
    <property type="match status" value="2"/>
</dbReference>
<sequence length="977" mass="107514">MRKDTKKIVAYALSLGLSTSVVAVPSSAHAADTKLSTALSNKGSFRLPAQQGITGTHNVSFDHYSLMIDGKRTFLYSGEFDYWRLPSQSGWMDVLQKMKAAGFNAVTIYFNWDFHSPAKGKYDFTGIRDVDKLLTMAQKVGLYVVARPGPYINAETDGGGYPGWLTTEAGRARTAAPDYTEAYREWMSNIDPIIAKHQITKGGNVILYQVENEYSAKDAVYMQQIQDKAHADGINVPTFHNDKSGPKGNWASGAGAPDMYAFDSYPGLAGLPSYYGNPRQFAPKSPVFLAELGGGWFDPWGGKSYSTLSNTYNASYENVLYNHVVSEGATMMSIYMTYGGTNWGYLPFPGVYSSYDYTSAISESRQLGEKYNEEKLLATMYRTLSPLTKTETLAPAAAPSNQNLLLNAMQNPDTGTQFYVLRHSKGNSSEDDTTTMKIQSADGTYTLPQEPGTSIDINGQESKFMVANYQFGSQHLVYSTSNLYTHLTQGNRDTAVFYGGAGTDGETTLRYKTEPKVTVLSGDVKSKYDPATGDLRLNYKHDENISRVLIKDGNKELMLILTSNKTAETFWLQDTKEGKVLVKGPYLLRSASVRNKSLLELQGDVDKETTVEVLSPVNRISWNGEEVKAEKTPYGTYTFSLGSPQEVTVPQLTNWKYSDENEETQQNFDDSFFVNADKTTTNNPTKPLTKTVLYEDDYGFHHGMVWMRGHFKASGKETGITLDGEGGANGAYGVWLNGSYLGSSLSGTKTFNFPEGSLKKDEDNVVAVLVQNMGHDEDGGCKDSQKNPRGLVNAALVGDSTELTWKMQGNKGGENLIDPVRGVMNAGGLYGENNGFALPNYPDNAWKTVSALGNKDTHEAGVYWYRTSFKLNFPKMSDVPMGLSVNDDKTKNYRAYIYINGWLVGQYINNLGPQTVFSLPSGVLDPDGKNTVAIAVWSLDGSSIDTSKITLQKLGNYAGGVPVKMNKSPNYHDIFNK</sequence>
<dbReference type="InterPro" id="IPR008979">
    <property type="entry name" value="Galactose-bd-like_sf"/>
</dbReference>
<keyword evidence="5" id="KW-0378">Hydrolase</keyword>
<dbReference type="GO" id="GO:0005975">
    <property type="term" value="P:carbohydrate metabolic process"/>
    <property type="evidence" value="ECO:0007669"/>
    <property type="project" value="InterPro"/>
</dbReference>
<dbReference type="InterPro" id="IPR025300">
    <property type="entry name" value="BetaGal_jelly_roll_dom"/>
</dbReference>
<dbReference type="Pfam" id="PF10435">
    <property type="entry name" value="BetaGal_dom2"/>
    <property type="match status" value="1"/>
</dbReference>
<dbReference type="InterPro" id="IPR025972">
    <property type="entry name" value="BetaGal_dom3"/>
</dbReference>
<keyword evidence="6" id="KW-0325">Glycoprotein</keyword>
<evidence type="ECO:0000313" key="9">
    <source>
        <dbReference type="EMBL" id="URZ13974.1"/>
    </source>
</evidence>
<evidence type="ECO:0000256" key="3">
    <source>
        <dbReference type="ARBA" id="ARBA00012756"/>
    </source>
</evidence>
<comment type="similarity">
    <text evidence="2 8">Belongs to the glycosyl hydrolase 35 family.</text>
</comment>
<dbReference type="InterPro" id="IPR018954">
    <property type="entry name" value="Betagal_dom2"/>
</dbReference>
<dbReference type="STRING" id="84029.CROST_06290"/>
<dbReference type="AlphaFoldDB" id="A0A1S8LJQ4"/>
<proteinExistence type="inferred from homology"/>
<dbReference type="RefSeq" id="WP_077834399.1">
    <property type="nucleotide sequence ID" value="NZ_CP096984.1"/>
</dbReference>
<name>A0A1S8LJQ4_9CLOT</name>
<dbReference type="Gene3D" id="2.102.20.10">
    <property type="entry name" value="Beta-galactosidase, domain 2"/>
    <property type="match status" value="1"/>
</dbReference>
<dbReference type="GO" id="GO:0004565">
    <property type="term" value="F:beta-galactosidase activity"/>
    <property type="evidence" value="ECO:0007669"/>
    <property type="project" value="UniProtKB-EC"/>
</dbReference>
<gene>
    <name evidence="9" type="ORF">CROST_047520</name>
</gene>
<dbReference type="SMART" id="SM01029">
    <property type="entry name" value="BetaGal_dom2"/>
    <property type="match status" value="1"/>
</dbReference>
<dbReference type="PRINTS" id="PR00742">
    <property type="entry name" value="GLHYDRLASE35"/>
</dbReference>
<dbReference type="InterPro" id="IPR017853">
    <property type="entry name" value="GH"/>
</dbReference>
<dbReference type="SUPFAM" id="SSF51011">
    <property type="entry name" value="Glycosyl hydrolase domain"/>
    <property type="match status" value="1"/>
</dbReference>
<evidence type="ECO:0000256" key="1">
    <source>
        <dbReference type="ARBA" id="ARBA00001412"/>
    </source>
</evidence>
<evidence type="ECO:0000256" key="4">
    <source>
        <dbReference type="ARBA" id="ARBA00022729"/>
    </source>
</evidence>
<dbReference type="Gene3D" id="3.20.20.80">
    <property type="entry name" value="Glycosidases"/>
    <property type="match status" value="1"/>
</dbReference>
<keyword evidence="4" id="KW-0732">Signal</keyword>
<protein>
    <recommendedName>
        <fullName evidence="3">beta-galactosidase</fullName>
        <ecNumber evidence="3">3.2.1.23</ecNumber>
    </recommendedName>
</protein>
<dbReference type="Pfam" id="PF01301">
    <property type="entry name" value="Glyco_hydro_35"/>
    <property type="match status" value="1"/>
</dbReference>
<dbReference type="InterPro" id="IPR037110">
    <property type="entry name" value="Betagal_dom2_sf"/>
</dbReference>
<dbReference type="SUPFAM" id="SSF117100">
    <property type="entry name" value="Beta-galactosidase LacA, domain 3"/>
    <property type="match status" value="1"/>
</dbReference>
<evidence type="ECO:0000256" key="5">
    <source>
        <dbReference type="ARBA" id="ARBA00022801"/>
    </source>
</evidence>
<dbReference type="KEGG" id="crw:CROST_047520"/>